<dbReference type="GO" id="GO:0046452">
    <property type="term" value="P:dihydrofolate metabolic process"/>
    <property type="evidence" value="ECO:0007669"/>
    <property type="project" value="TreeGrafter"/>
</dbReference>
<comment type="caution">
    <text evidence="8">The sequence shown here is derived from an EMBL/GenBank/DDBJ whole genome shotgun (WGS) entry which is preliminary data.</text>
</comment>
<protein>
    <recommendedName>
        <fullName evidence="3">dihydrofolate reductase</fullName>
        <ecNumber evidence="3">1.5.1.3</ecNumber>
    </recommendedName>
</protein>
<dbReference type="GO" id="GO:0006730">
    <property type="term" value="P:one-carbon metabolic process"/>
    <property type="evidence" value="ECO:0007669"/>
    <property type="project" value="UniProtKB-KW"/>
</dbReference>
<accession>A0A559KJY2</accession>
<name>A0A559KJY2_9MOLU</name>
<dbReference type="CDD" id="cd00209">
    <property type="entry name" value="DHFR"/>
    <property type="match status" value="1"/>
</dbReference>
<dbReference type="GO" id="GO:0005829">
    <property type="term" value="C:cytosol"/>
    <property type="evidence" value="ECO:0007669"/>
    <property type="project" value="TreeGrafter"/>
</dbReference>
<dbReference type="Proteomes" id="UP000320078">
    <property type="component" value="Unassembled WGS sequence"/>
</dbReference>
<keyword evidence="4" id="KW-0554">One-carbon metabolism</keyword>
<dbReference type="PRINTS" id="PR00070">
    <property type="entry name" value="DHFR"/>
</dbReference>
<dbReference type="InterPro" id="IPR012259">
    <property type="entry name" value="DHFR"/>
</dbReference>
<proteinExistence type="inferred from homology"/>
<feature type="domain" description="DHFR" evidence="7">
    <location>
        <begin position="1"/>
        <end position="140"/>
    </location>
</feature>
<dbReference type="EMBL" id="VIAE01000001">
    <property type="protein sequence ID" value="TVY12444.1"/>
    <property type="molecule type" value="Genomic_DNA"/>
</dbReference>
<dbReference type="SUPFAM" id="SSF53597">
    <property type="entry name" value="Dihydrofolate reductase-like"/>
    <property type="match status" value="1"/>
</dbReference>
<evidence type="ECO:0000256" key="4">
    <source>
        <dbReference type="ARBA" id="ARBA00022563"/>
    </source>
</evidence>
<dbReference type="GO" id="GO:0046655">
    <property type="term" value="P:folic acid metabolic process"/>
    <property type="evidence" value="ECO:0007669"/>
    <property type="project" value="TreeGrafter"/>
</dbReference>
<evidence type="ECO:0000256" key="2">
    <source>
        <dbReference type="ARBA" id="ARBA00009539"/>
    </source>
</evidence>
<dbReference type="PANTHER" id="PTHR48069">
    <property type="entry name" value="DIHYDROFOLATE REDUCTASE"/>
    <property type="match status" value="1"/>
</dbReference>
<dbReference type="InterPro" id="IPR001796">
    <property type="entry name" value="DHFR_dom"/>
</dbReference>
<gene>
    <name evidence="8" type="primary">folA</name>
    <name evidence="8" type="ORF">MDPP_0060</name>
</gene>
<sequence length="140" mass="16768">MPWNYPEDISFFKKKSLGQNVLMGNKTFYSLKKYYKKKTLPFKKIYVASLEPNIKINQVIIVSNLINFLKSYQSKNEYIMVLGGGQIYHQSLPYANIIYLTHILKRYQGNVFFPRFSYQKYRIHEKKISNELIFVTYIKK</sequence>
<dbReference type="GO" id="GO:0004146">
    <property type="term" value="F:dihydrofolate reductase activity"/>
    <property type="evidence" value="ECO:0007669"/>
    <property type="project" value="UniProtKB-EC"/>
</dbReference>
<evidence type="ECO:0000256" key="5">
    <source>
        <dbReference type="ARBA" id="ARBA00022857"/>
    </source>
</evidence>
<dbReference type="GO" id="GO:0046654">
    <property type="term" value="P:tetrahydrofolate biosynthetic process"/>
    <property type="evidence" value="ECO:0007669"/>
    <property type="project" value="UniProtKB-UniPathway"/>
</dbReference>
<dbReference type="RefSeq" id="WP_246058858.1">
    <property type="nucleotide sequence ID" value="NZ_VIAE01000001.1"/>
</dbReference>
<comment type="pathway">
    <text evidence="1">Cofactor biosynthesis; tetrahydrofolate biosynthesis; 5,6,7,8-tetrahydrofolate from 7,8-dihydrofolate: step 1/1.</text>
</comment>
<keyword evidence="6" id="KW-0560">Oxidoreductase</keyword>
<dbReference type="PROSITE" id="PS51330">
    <property type="entry name" value="DHFR_2"/>
    <property type="match status" value="1"/>
</dbReference>
<evidence type="ECO:0000256" key="1">
    <source>
        <dbReference type="ARBA" id="ARBA00004903"/>
    </source>
</evidence>
<comment type="similarity">
    <text evidence="2">Belongs to the dihydrofolate reductase family.</text>
</comment>
<dbReference type="GO" id="GO:0050661">
    <property type="term" value="F:NADP binding"/>
    <property type="evidence" value="ECO:0007669"/>
    <property type="project" value="InterPro"/>
</dbReference>
<evidence type="ECO:0000259" key="7">
    <source>
        <dbReference type="PROSITE" id="PS51330"/>
    </source>
</evidence>
<keyword evidence="5" id="KW-0521">NADP</keyword>
<keyword evidence="9" id="KW-1185">Reference proteome</keyword>
<dbReference type="Gene3D" id="3.40.430.10">
    <property type="entry name" value="Dihydrofolate Reductase, subunit A"/>
    <property type="match status" value="1"/>
</dbReference>
<dbReference type="UniPathway" id="UPA00077">
    <property type="reaction ID" value="UER00158"/>
</dbReference>
<dbReference type="AlphaFoldDB" id="A0A559KJY2"/>
<organism evidence="8 9">
    <name type="scientific">Candidatus Phytoplasma pini</name>
    <dbReference type="NCBI Taxonomy" id="267362"/>
    <lineage>
        <taxon>Bacteria</taxon>
        <taxon>Bacillati</taxon>
        <taxon>Mycoplasmatota</taxon>
        <taxon>Mollicutes</taxon>
        <taxon>Acholeplasmatales</taxon>
        <taxon>Acholeplasmataceae</taxon>
        <taxon>Candidatus Phytoplasma</taxon>
    </lineage>
</organism>
<dbReference type="PANTHER" id="PTHR48069:SF3">
    <property type="entry name" value="DIHYDROFOLATE REDUCTASE"/>
    <property type="match status" value="1"/>
</dbReference>
<evidence type="ECO:0000313" key="9">
    <source>
        <dbReference type="Proteomes" id="UP000320078"/>
    </source>
</evidence>
<evidence type="ECO:0000256" key="3">
    <source>
        <dbReference type="ARBA" id="ARBA00012856"/>
    </source>
</evidence>
<dbReference type="EC" id="1.5.1.3" evidence="3"/>
<dbReference type="Pfam" id="PF00186">
    <property type="entry name" value="DHFR_1"/>
    <property type="match status" value="1"/>
</dbReference>
<dbReference type="InterPro" id="IPR024072">
    <property type="entry name" value="DHFR-like_dom_sf"/>
</dbReference>
<reference evidence="8 9" key="1">
    <citation type="submission" date="2019-06" db="EMBL/GenBank/DDBJ databases">
        <title>Draft Genome Sequence of Candidatus Phytoplasma pini-Related Strain MDPP: A Resource for Comparative Genomics of Gymnosperm-infecting Phytoplasmas.</title>
        <authorList>
            <person name="Cai W."/>
            <person name="Costanzo S."/>
            <person name="Shao J."/>
            <person name="Zhao Y."/>
            <person name="Davis R."/>
        </authorList>
    </citation>
    <scope>NUCLEOTIDE SEQUENCE [LARGE SCALE GENOMIC DNA]</scope>
    <source>
        <strain evidence="8 9">MDPP</strain>
    </source>
</reference>
<evidence type="ECO:0000313" key="8">
    <source>
        <dbReference type="EMBL" id="TVY12444.1"/>
    </source>
</evidence>
<evidence type="ECO:0000256" key="6">
    <source>
        <dbReference type="ARBA" id="ARBA00023002"/>
    </source>
</evidence>